<dbReference type="EMBL" id="CP036275">
    <property type="protein sequence ID" value="QDU37684.1"/>
    <property type="molecule type" value="Genomic_DNA"/>
</dbReference>
<gene>
    <name evidence="1" type="ORF">Mal4_20000</name>
</gene>
<dbReference type="AlphaFoldDB" id="A0A517Z5E0"/>
<sequence>MMPTLRRRDYLKTLAGSLGGLSLGGPRSSAFAAAPAESPAKKSIAAIVTVYHHNSHADVLLTKILEGWKHDGGPGPALSLASMYVEQFPKGDMARDMSAKHGVPMFESIEQAITVGSDGIPVDGVILIGEHGNYPWNEKEQHLYPRRRFFAETTDTFAKYGRVVPVFHDKHPGPQWDDAKWMYDRAREMKVPFMAGSSLPVSFREPDLSIPMGSELEGAVGIGYSGLDVYGFHALECYQAFVERRRGAEQGVKSVQFHEGPDVWRVLDDGTVSGELFEAALAATPHRGKVDPRDDPRSALFLFEYVDGFTGALFMLQTVNRSAVAVKLSNESEPRACHFAERPEPRYPHFAYLLKAIERMMHTGRPTYRVERTMLTAGILDRALTSRHEGGRKLDTPELQIAYEPVDYPHAPQPDLLLQP</sequence>
<dbReference type="InterPro" id="IPR006311">
    <property type="entry name" value="TAT_signal"/>
</dbReference>
<reference evidence="1 2" key="1">
    <citation type="submission" date="2019-02" db="EMBL/GenBank/DDBJ databases">
        <title>Deep-cultivation of Planctomycetes and their phenomic and genomic characterization uncovers novel biology.</title>
        <authorList>
            <person name="Wiegand S."/>
            <person name="Jogler M."/>
            <person name="Boedeker C."/>
            <person name="Pinto D."/>
            <person name="Vollmers J."/>
            <person name="Rivas-Marin E."/>
            <person name="Kohn T."/>
            <person name="Peeters S.H."/>
            <person name="Heuer A."/>
            <person name="Rast P."/>
            <person name="Oberbeckmann S."/>
            <person name="Bunk B."/>
            <person name="Jeske O."/>
            <person name="Meyerdierks A."/>
            <person name="Storesund J.E."/>
            <person name="Kallscheuer N."/>
            <person name="Luecker S."/>
            <person name="Lage O.M."/>
            <person name="Pohl T."/>
            <person name="Merkel B.J."/>
            <person name="Hornburger P."/>
            <person name="Mueller R.-W."/>
            <person name="Bruemmer F."/>
            <person name="Labrenz M."/>
            <person name="Spormann A.M."/>
            <person name="Op den Camp H."/>
            <person name="Overmann J."/>
            <person name="Amann R."/>
            <person name="Jetten M.S.M."/>
            <person name="Mascher T."/>
            <person name="Medema M.H."/>
            <person name="Devos D.P."/>
            <person name="Kaster A.-K."/>
            <person name="Ovreas L."/>
            <person name="Rohde M."/>
            <person name="Galperin M.Y."/>
            <person name="Jogler C."/>
        </authorList>
    </citation>
    <scope>NUCLEOTIDE SEQUENCE [LARGE SCALE GENOMIC DNA]</scope>
    <source>
        <strain evidence="1 2">Mal4</strain>
    </source>
</reference>
<evidence type="ECO:0000313" key="1">
    <source>
        <dbReference type="EMBL" id="QDU37684.1"/>
    </source>
</evidence>
<dbReference type="Proteomes" id="UP000320496">
    <property type="component" value="Chromosome"/>
</dbReference>
<proteinExistence type="predicted"/>
<accession>A0A517Z5E0</accession>
<dbReference type="KEGG" id="mri:Mal4_20000"/>
<name>A0A517Z5E0_9PLAN</name>
<protein>
    <submittedName>
        <fullName evidence="1">Uncharacterized protein</fullName>
    </submittedName>
</protein>
<organism evidence="1 2">
    <name type="scientific">Maioricimonas rarisocia</name>
    <dbReference type="NCBI Taxonomy" id="2528026"/>
    <lineage>
        <taxon>Bacteria</taxon>
        <taxon>Pseudomonadati</taxon>
        <taxon>Planctomycetota</taxon>
        <taxon>Planctomycetia</taxon>
        <taxon>Planctomycetales</taxon>
        <taxon>Planctomycetaceae</taxon>
        <taxon>Maioricimonas</taxon>
    </lineage>
</organism>
<evidence type="ECO:0000313" key="2">
    <source>
        <dbReference type="Proteomes" id="UP000320496"/>
    </source>
</evidence>
<dbReference type="PROSITE" id="PS51318">
    <property type="entry name" value="TAT"/>
    <property type="match status" value="1"/>
</dbReference>
<keyword evidence="2" id="KW-1185">Reference proteome</keyword>
<dbReference type="RefSeq" id="WP_231746755.1">
    <property type="nucleotide sequence ID" value="NZ_CP036275.1"/>
</dbReference>